<dbReference type="Pfam" id="PF20176">
    <property type="entry name" value="DUF6541"/>
    <property type="match status" value="1"/>
</dbReference>
<feature type="transmembrane region" description="Helical" evidence="1">
    <location>
        <begin position="136"/>
        <end position="156"/>
    </location>
</feature>
<dbReference type="RefSeq" id="WP_139929859.1">
    <property type="nucleotide sequence ID" value="NZ_CP040915.1"/>
</dbReference>
<protein>
    <submittedName>
        <fullName evidence="2">Uncharacterized protein</fullName>
    </submittedName>
</protein>
<feature type="transmembrane region" description="Helical" evidence="1">
    <location>
        <begin position="280"/>
        <end position="298"/>
    </location>
</feature>
<sequence length="691" mass="69931">MSWWAALPGALALVALWVLPGWAVTRALGARGIVGLGAGPAVTAAMLGGLGVLYGAVGVRWSLGSALTGLLGVVLLAAAAGALLRRRSVGRLVVPAPGAGVWPGEWFGPSSSSSSAASSAWWRGLALPAPFARAEAAGLTLALAVAAVLIAGPMVAGMGAPDRPEQAWDAVFHLNALALVRESGNASTLGALAPMYGGGRPYYPIVWHAMAAVAPGLSSVPAAANLQNLVLGAVVWPAGVAALTRVAVRPVLPALVAPVLAASFVAYPTVVLTVLAPWPYGLSIAVLPGALAALVVALRTPWMWGPKLAGTLIAALALGGTVAAHGSGAFSVIAVAGALVVVVLARQARHWWAGRPRLVTVVAVACAGLFATSALAVARFPALRSTLGFERGGADSYVPTLKKLLVDAPLVYEYGDVGFGHVAVTVLAAVGAVVCLLRRRARWLVLGWAGAVVLVLLAAGPVENPLRGLTGFWYTQAARIAPLIVLPAALLAAVGLTAVGDRLARLLGGARGGATASGGPRALVASVAVLVMVVATSGGMRWGVKERVTASVYEPGQIAWGTMLTEAELAMMQRLPDQLPADAVVLGDPFNGSAYLPALAGVDVVFPQLGAVQGAHARTLESSLDQIRTDPAVCGAATALGVTHVYTDNAGAADGAKVHERTAAMRALDTSSGFELVDSGGTARVWRLTAC</sequence>
<dbReference type="KEGG" id="gyu:FE374_14235"/>
<dbReference type="EMBL" id="CP040915">
    <property type="protein sequence ID" value="QDC25609.1"/>
    <property type="molecule type" value="Genomic_DNA"/>
</dbReference>
<feature type="transmembrane region" description="Helical" evidence="1">
    <location>
        <begin position="229"/>
        <end position="248"/>
    </location>
</feature>
<feature type="transmembrane region" description="Helical" evidence="1">
    <location>
        <begin position="522"/>
        <end position="544"/>
    </location>
</feature>
<accession>A0A5B8C4C6</accession>
<keyword evidence="1" id="KW-0812">Transmembrane</keyword>
<dbReference type="OrthoDB" id="3169698at2"/>
<dbReference type="Proteomes" id="UP000314616">
    <property type="component" value="Chromosome"/>
</dbReference>
<proteinExistence type="predicted"/>
<feature type="transmembrane region" description="Helical" evidence="1">
    <location>
        <begin position="33"/>
        <end position="56"/>
    </location>
</feature>
<keyword evidence="1" id="KW-0472">Membrane</keyword>
<dbReference type="InterPro" id="IPR046671">
    <property type="entry name" value="DUF6541"/>
</dbReference>
<feature type="transmembrane region" description="Helical" evidence="1">
    <location>
        <begin position="255"/>
        <end position="274"/>
    </location>
</feature>
<feature type="transmembrane region" description="Helical" evidence="1">
    <location>
        <begin position="443"/>
        <end position="460"/>
    </location>
</feature>
<feature type="transmembrane region" description="Helical" evidence="1">
    <location>
        <begin position="358"/>
        <end position="378"/>
    </location>
</feature>
<gene>
    <name evidence="2" type="ORF">FE374_14235</name>
</gene>
<feature type="transmembrane region" description="Helical" evidence="1">
    <location>
        <begin position="418"/>
        <end position="436"/>
    </location>
</feature>
<reference evidence="2 3" key="1">
    <citation type="submission" date="2019-05" db="EMBL/GenBank/DDBJ databases">
        <title>Georgenia *** sp. nov., and Georgenia *** sp. nov., isolated from the intestinal contents of plateau pika (Ochotona curzoniae) in the Qinghai-Tibet plateau of China.</title>
        <authorList>
            <person name="Tian Z."/>
        </authorList>
    </citation>
    <scope>NUCLEOTIDE SEQUENCE [LARGE SCALE GENOMIC DNA]</scope>
    <source>
        <strain evidence="2 3">Z443</strain>
    </source>
</reference>
<feature type="transmembrane region" description="Helical" evidence="1">
    <location>
        <begin position="205"/>
        <end position="223"/>
    </location>
</feature>
<dbReference type="AlphaFoldDB" id="A0A5B8C4C6"/>
<feature type="transmembrane region" description="Helical" evidence="1">
    <location>
        <begin position="329"/>
        <end position="346"/>
    </location>
</feature>
<feature type="transmembrane region" description="Helical" evidence="1">
    <location>
        <begin position="63"/>
        <end position="84"/>
    </location>
</feature>
<keyword evidence="1" id="KW-1133">Transmembrane helix</keyword>
<name>A0A5B8C4C6_9MICO</name>
<organism evidence="2 3">
    <name type="scientific">Georgenia yuyongxinii</name>
    <dbReference type="NCBI Taxonomy" id="2589797"/>
    <lineage>
        <taxon>Bacteria</taxon>
        <taxon>Bacillati</taxon>
        <taxon>Actinomycetota</taxon>
        <taxon>Actinomycetes</taxon>
        <taxon>Micrococcales</taxon>
        <taxon>Bogoriellaceae</taxon>
        <taxon>Georgenia</taxon>
    </lineage>
</organism>
<evidence type="ECO:0000313" key="2">
    <source>
        <dbReference type="EMBL" id="QDC25609.1"/>
    </source>
</evidence>
<evidence type="ECO:0000313" key="3">
    <source>
        <dbReference type="Proteomes" id="UP000314616"/>
    </source>
</evidence>
<evidence type="ECO:0000256" key="1">
    <source>
        <dbReference type="SAM" id="Phobius"/>
    </source>
</evidence>
<feature type="transmembrane region" description="Helical" evidence="1">
    <location>
        <begin position="480"/>
        <end position="501"/>
    </location>
</feature>